<evidence type="ECO:0000313" key="7">
    <source>
        <dbReference type="EMBL" id="KAK0492991.1"/>
    </source>
</evidence>
<evidence type="ECO:0000256" key="3">
    <source>
        <dbReference type="ARBA" id="ARBA00022755"/>
    </source>
</evidence>
<accession>A0AA39PYW6</accession>
<feature type="domain" description="SAICAR synthetase/ADE2 N-terminal" evidence="6">
    <location>
        <begin position="1"/>
        <end position="33"/>
    </location>
</feature>
<evidence type="ECO:0000259" key="6">
    <source>
        <dbReference type="Pfam" id="PF01259"/>
    </source>
</evidence>
<dbReference type="Proteomes" id="UP001175228">
    <property type="component" value="Unassembled WGS sequence"/>
</dbReference>
<evidence type="ECO:0000256" key="4">
    <source>
        <dbReference type="ARBA" id="ARBA00022840"/>
    </source>
</evidence>
<keyword evidence="2" id="KW-0547">Nucleotide-binding</keyword>
<keyword evidence="8" id="KW-1185">Reference proteome</keyword>
<evidence type="ECO:0000313" key="8">
    <source>
        <dbReference type="Proteomes" id="UP001175228"/>
    </source>
</evidence>
<comment type="caution">
    <text evidence="7">The sequence shown here is derived from an EMBL/GenBank/DDBJ whole genome shotgun (WGS) entry which is preliminary data.</text>
</comment>
<dbReference type="InterPro" id="IPR028923">
    <property type="entry name" value="SAICAR_synt/ADE2_N"/>
</dbReference>
<evidence type="ECO:0000256" key="5">
    <source>
        <dbReference type="SAM" id="MobiDB-lite"/>
    </source>
</evidence>
<keyword evidence="3" id="KW-0658">Purine biosynthesis</keyword>
<organism evidence="7 8">
    <name type="scientific">Armillaria luteobubalina</name>
    <dbReference type="NCBI Taxonomy" id="153913"/>
    <lineage>
        <taxon>Eukaryota</taxon>
        <taxon>Fungi</taxon>
        <taxon>Dikarya</taxon>
        <taxon>Basidiomycota</taxon>
        <taxon>Agaricomycotina</taxon>
        <taxon>Agaricomycetes</taxon>
        <taxon>Agaricomycetidae</taxon>
        <taxon>Agaricales</taxon>
        <taxon>Marasmiineae</taxon>
        <taxon>Physalacriaceae</taxon>
        <taxon>Armillaria</taxon>
    </lineage>
</organism>
<dbReference type="EMBL" id="JAUEPU010000027">
    <property type="protein sequence ID" value="KAK0492991.1"/>
    <property type="molecule type" value="Genomic_DNA"/>
</dbReference>
<evidence type="ECO:0000256" key="1">
    <source>
        <dbReference type="ARBA" id="ARBA00022598"/>
    </source>
</evidence>
<sequence>MLVKKAKVIPPEAIIRGYLTGSAWSEYKATVDDNRVAILEAARKKKGKRTVEEAQARLARQGGEDLDGVEPEPTKNAVDMSVEDPEKEDADGYYEVVKKKAQDKKEKRKAEHEA</sequence>
<gene>
    <name evidence="7" type="ORF">EDD18DRAFT_1357402</name>
</gene>
<feature type="region of interest" description="Disordered" evidence="5">
    <location>
        <begin position="49"/>
        <end position="114"/>
    </location>
</feature>
<dbReference type="Pfam" id="PF01259">
    <property type="entry name" value="SAICAR_synt"/>
    <property type="match status" value="1"/>
</dbReference>
<dbReference type="SUPFAM" id="SSF56104">
    <property type="entry name" value="SAICAR synthase-like"/>
    <property type="match status" value="1"/>
</dbReference>
<keyword evidence="4" id="KW-0067">ATP-binding</keyword>
<evidence type="ECO:0000256" key="2">
    <source>
        <dbReference type="ARBA" id="ARBA00022741"/>
    </source>
</evidence>
<reference evidence="7" key="1">
    <citation type="submission" date="2023-06" db="EMBL/GenBank/DDBJ databases">
        <authorList>
            <consortium name="Lawrence Berkeley National Laboratory"/>
            <person name="Ahrendt S."/>
            <person name="Sahu N."/>
            <person name="Indic B."/>
            <person name="Wong-Bajracharya J."/>
            <person name="Merenyi Z."/>
            <person name="Ke H.-M."/>
            <person name="Monk M."/>
            <person name="Kocsube S."/>
            <person name="Drula E."/>
            <person name="Lipzen A."/>
            <person name="Balint B."/>
            <person name="Henrissat B."/>
            <person name="Andreopoulos B."/>
            <person name="Martin F.M."/>
            <person name="Harder C.B."/>
            <person name="Rigling D."/>
            <person name="Ford K.L."/>
            <person name="Foster G.D."/>
            <person name="Pangilinan J."/>
            <person name="Papanicolaou A."/>
            <person name="Barry K."/>
            <person name="LaButti K."/>
            <person name="Viragh M."/>
            <person name="Koriabine M."/>
            <person name="Yan M."/>
            <person name="Riley R."/>
            <person name="Champramary S."/>
            <person name="Plett K.L."/>
            <person name="Tsai I.J."/>
            <person name="Slot J."/>
            <person name="Sipos G."/>
            <person name="Plett J."/>
            <person name="Nagy L.G."/>
            <person name="Grigoriev I.V."/>
        </authorList>
    </citation>
    <scope>NUCLEOTIDE SEQUENCE</scope>
    <source>
        <strain evidence="7">HWK02</strain>
    </source>
</reference>
<dbReference type="AlphaFoldDB" id="A0AA39PYW6"/>
<name>A0AA39PYW6_9AGAR</name>
<dbReference type="Gene3D" id="3.30.470.20">
    <property type="entry name" value="ATP-grasp fold, B domain"/>
    <property type="match status" value="1"/>
</dbReference>
<feature type="compositionally biased region" description="Acidic residues" evidence="5">
    <location>
        <begin position="81"/>
        <end position="92"/>
    </location>
</feature>
<protein>
    <recommendedName>
        <fullName evidence="6">SAICAR synthetase/ADE2 N-terminal domain-containing protein</fullName>
    </recommendedName>
</protein>
<feature type="compositionally biased region" description="Basic and acidic residues" evidence="5">
    <location>
        <begin position="96"/>
        <end position="114"/>
    </location>
</feature>
<proteinExistence type="predicted"/>
<keyword evidence="1" id="KW-0436">Ligase</keyword>